<reference evidence="2" key="1">
    <citation type="journal article" date="2020" name="Nature">
        <title>Giant virus diversity and host interactions through global metagenomics.</title>
        <authorList>
            <person name="Schulz F."/>
            <person name="Roux S."/>
            <person name="Paez-Espino D."/>
            <person name="Jungbluth S."/>
            <person name="Walsh D.A."/>
            <person name="Denef V.J."/>
            <person name="McMahon K.D."/>
            <person name="Konstantinidis K.T."/>
            <person name="Eloe-Fadrosh E.A."/>
            <person name="Kyrpides N.C."/>
            <person name="Woyke T."/>
        </authorList>
    </citation>
    <scope>NUCLEOTIDE SEQUENCE</scope>
    <source>
        <strain evidence="2">GVMAG-M-3300018416-26</strain>
    </source>
</reference>
<protein>
    <submittedName>
        <fullName evidence="2">Uncharacterized protein</fullName>
    </submittedName>
</protein>
<proteinExistence type="predicted"/>
<evidence type="ECO:0000313" key="2">
    <source>
        <dbReference type="EMBL" id="QHS93964.1"/>
    </source>
</evidence>
<organism evidence="2">
    <name type="scientific">viral metagenome</name>
    <dbReference type="NCBI Taxonomy" id="1070528"/>
    <lineage>
        <taxon>unclassified sequences</taxon>
        <taxon>metagenomes</taxon>
        <taxon>organismal metagenomes</taxon>
    </lineage>
</organism>
<name>A0A6C0BQQ3_9ZZZZ</name>
<dbReference type="AlphaFoldDB" id="A0A6C0BQQ3"/>
<feature type="region of interest" description="Disordered" evidence="1">
    <location>
        <begin position="1"/>
        <end position="21"/>
    </location>
</feature>
<sequence>MTTTEIRPLRSPGPKRALDGGLTPLQRALKGGVTTAEVGSSSHIFIRKTDGRLLVVCFKFAV</sequence>
<evidence type="ECO:0000256" key="1">
    <source>
        <dbReference type="SAM" id="MobiDB-lite"/>
    </source>
</evidence>
<accession>A0A6C0BQQ3</accession>
<dbReference type="EMBL" id="MN739215">
    <property type="protein sequence ID" value="QHS93964.1"/>
    <property type="molecule type" value="Genomic_DNA"/>
</dbReference>